<dbReference type="Proteomes" id="UP000249354">
    <property type="component" value="Unassembled WGS sequence"/>
</dbReference>
<dbReference type="SUPFAM" id="SSF55729">
    <property type="entry name" value="Acyl-CoA N-acyltransferases (Nat)"/>
    <property type="match status" value="1"/>
</dbReference>
<dbReference type="AlphaFoldDB" id="A0A2W4WIS0"/>
<evidence type="ECO:0000256" key="1">
    <source>
        <dbReference type="ARBA" id="ARBA00022679"/>
    </source>
</evidence>
<dbReference type="InterPro" id="IPR045039">
    <property type="entry name" value="NSI-like"/>
</dbReference>
<dbReference type="GO" id="GO:0008080">
    <property type="term" value="F:N-acetyltransferase activity"/>
    <property type="evidence" value="ECO:0007669"/>
    <property type="project" value="InterPro"/>
</dbReference>
<dbReference type="PROSITE" id="PS51186">
    <property type="entry name" value="GNAT"/>
    <property type="match status" value="1"/>
</dbReference>
<dbReference type="EMBL" id="QBMC01000012">
    <property type="protein sequence ID" value="PZO22255.1"/>
    <property type="molecule type" value="Genomic_DNA"/>
</dbReference>
<evidence type="ECO:0000313" key="5">
    <source>
        <dbReference type="Proteomes" id="UP000249354"/>
    </source>
</evidence>
<evidence type="ECO:0000259" key="3">
    <source>
        <dbReference type="PROSITE" id="PS51186"/>
    </source>
</evidence>
<evidence type="ECO:0000313" key="4">
    <source>
        <dbReference type="EMBL" id="PZO22255.1"/>
    </source>
</evidence>
<dbReference type="PANTHER" id="PTHR43626:SF4">
    <property type="entry name" value="GCN5-RELATED N-ACETYLTRANSFERASE 2, CHLOROPLASTIC"/>
    <property type="match status" value="1"/>
</dbReference>
<dbReference type="Gene3D" id="3.40.630.30">
    <property type="match status" value="1"/>
</dbReference>
<keyword evidence="2" id="KW-0012">Acyltransferase</keyword>
<dbReference type="GO" id="GO:0005737">
    <property type="term" value="C:cytoplasm"/>
    <property type="evidence" value="ECO:0007669"/>
    <property type="project" value="TreeGrafter"/>
</dbReference>
<protein>
    <submittedName>
        <fullName evidence="4">GNAT family N-acetyltransferase</fullName>
    </submittedName>
</protein>
<accession>A0A2W4WIS0</accession>
<dbReference type="PANTHER" id="PTHR43626">
    <property type="entry name" value="ACYL-COA N-ACYLTRANSFERASE"/>
    <property type="match status" value="1"/>
</dbReference>
<name>A0A2W4WIS0_9CYAN</name>
<feature type="domain" description="N-acetyltransferase" evidence="3">
    <location>
        <begin position="3"/>
        <end position="136"/>
    </location>
</feature>
<organism evidence="4 5">
    <name type="scientific">Leptolyngbya foveolarum</name>
    <dbReference type="NCBI Taxonomy" id="47253"/>
    <lineage>
        <taxon>Bacteria</taxon>
        <taxon>Bacillati</taxon>
        <taxon>Cyanobacteriota</taxon>
        <taxon>Cyanophyceae</taxon>
        <taxon>Leptolyngbyales</taxon>
        <taxon>Leptolyngbyaceae</taxon>
        <taxon>Leptolyngbya group</taxon>
        <taxon>Leptolyngbya</taxon>
    </lineage>
</organism>
<dbReference type="InterPro" id="IPR016181">
    <property type="entry name" value="Acyl_CoA_acyltransferase"/>
</dbReference>
<proteinExistence type="predicted"/>
<gene>
    <name evidence="4" type="ORF">DCF25_03415</name>
</gene>
<dbReference type="CDD" id="cd04301">
    <property type="entry name" value="NAT_SF"/>
    <property type="match status" value="1"/>
</dbReference>
<dbReference type="InterPro" id="IPR000182">
    <property type="entry name" value="GNAT_dom"/>
</dbReference>
<reference evidence="5" key="1">
    <citation type="submission" date="2018-04" db="EMBL/GenBank/DDBJ databases">
        <authorList>
            <person name="Cornet L."/>
        </authorList>
    </citation>
    <scope>NUCLEOTIDE SEQUENCE [LARGE SCALE GENOMIC DNA]</scope>
</reference>
<dbReference type="Pfam" id="PF13673">
    <property type="entry name" value="Acetyltransf_10"/>
    <property type="match status" value="1"/>
</dbReference>
<sequence length="141" mass="16094">MEIKYSHSTDNVDWGQVSNLFRTVSWSHRDPDALRRAFSRSTHVRFALCKEKIVACGRTIDDGEFYAMVVDLVVSPEFQGEGIGRKILCELKDASESFIFTTLISAVGKEPFYQKQGWLKQKTGFIWPRSEQQSADHAICD</sequence>
<comment type="caution">
    <text evidence="4">The sequence shown here is derived from an EMBL/GenBank/DDBJ whole genome shotgun (WGS) entry which is preliminary data.</text>
</comment>
<evidence type="ECO:0000256" key="2">
    <source>
        <dbReference type="ARBA" id="ARBA00023315"/>
    </source>
</evidence>
<keyword evidence="1 4" id="KW-0808">Transferase</keyword>
<reference evidence="4 5" key="2">
    <citation type="submission" date="2018-06" db="EMBL/GenBank/DDBJ databases">
        <title>Metagenomic assembly of (sub)arctic Cyanobacteria and their associated microbiome from non-axenic cultures.</title>
        <authorList>
            <person name="Baurain D."/>
        </authorList>
    </citation>
    <scope>NUCLEOTIDE SEQUENCE [LARGE SCALE GENOMIC DNA]</scope>
    <source>
        <strain evidence="4">ULC129bin1</strain>
    </source>
</reference>